<keyword evidence="1" id="KW-0732">Signal</keyword>
<dbReference type="RefSeq" id="WP_340340997.1">
    <property type="nucleotide sequence ID" value="NZ_JBBKZT010000002.1"/>
</dbReference>
<sequence length="174" mass="17885">MINNFNTFRGRAAALAVFALAAAVAGQASAKEVDASLDVGVGIKTVGRVGIPGGKERMTFNAEGAGKLTVAGREMPVFVACDGTDIVVGQGKVVDGFADCEARTIKAGVLYFHFQKVFEADGSWNQIGNFVITGATGELADLKGTLAARVDMSPPQSGGKLVFGASSKGKLTDK</sequence>
<evidence type="ECO:0000313" key="3">
    <source>
        <dbReference type="Proteomes" id="UP001385892"/>
    </source>
</evidence>
<protein>
    <recommendedName>
        <fullName evidence="4">Organic solvent tolerance-like N-terminal domain-containing protein</fullName>
    </recommendedName>
</protein>
<accession>A0ABU8WEA7</accession>
<comment type="caution">
    <text evidence="2">The sequence shown here is derived from an EMBL/GenBank/DDBJ whole genome shotgun (WGS) entry which is preliminary data.</text>
</comment>
<proteinExistence type="predicted"/>
<feature type="signal peptide" evidence="1">
    <location>
        <begin position="1"/>
        <end position="30"/>
    </location>
</feature>
<evidence type="ECO:0008006" key="4">
    <source>
        <dbReference type="Google" id="ProtNLM"/>
    </source>
</evidence>
<dbReference type="Proteomes" id="UP001385892">
    <property type="component" value="Unassembled WGS sequence"/>
</dbReference>
<feature type="chain" id="PRO_5045098447" description="Organic solvent tolerance-like N-terminal domain-containing protein" evidence="1">
    <location>
        <begin position="31"/>
        <end position="174"/>
    </location>
</feature>
<name>A0ABU8WEA7_9BURK</name>
<gene>
    <name evidence="2" type="ORF">WKW82_04195</name>
</gene>
<evidence type="ECO:0000256" key="1">
    <source>
        <dbReference type="SAM" id="SignalP"/>
    </source>
</evidence>
<keyword evidence="3" id="KW-1185">Reference proteome</keyword>
<organism evidence="2 3">
    <name type="scientific">Variovorax rhizosphaerae</name>
    <dbReference type="NCBI Taxonomy" id="1836200"/>
    <lineage>
        <taxon>Bacteria</taxon>
        <taxon>Pseudomonadati</taxon>
        <taxon>Pseudomonadota</taxon>
        <taxon>Betaproteobacteria</taxon>
        <taxon>Burkholderiales</taxon>
        <taxon>Comamonadaceae</taxon>
        <taxon>Variovorax</taxon>
    </lineage>
</organism>
<dbReference type="EMBL" id="JBBKZT010000002">
    <property type="protein sequence ID" value="MEJ8845830.1"/>
    <property type="molecule type" value="Genomic_DNA"/>
</dbReference>
<reference evidence="2 3" key="1">
    <citation type="submission" date="2024-03" db="EMBL/GenBank/DDBJ databases">
        <title>Novel species of the genus Variovorax.</title>
        <authorList>
            <person name="Liu Q."/>
            <person name="Xin Y.-H."/>
        </authorList>
    </citation>
    <scope>NUCLEOTIDE SEQUENCE [LARGE SCALE GENOMIC DNA]</scope>
    <source>
        <strain evidence="2 3">KACC 18900</strain>
    </source>
</reference>
<evidence type="ECO:0000313" key="2">
    <source>
        <dbReference type="EMBL" id="MEJ8845830.1"/>
    </source>
</evidence>